<dbReference type="InParanoid" id="A0A0V0R3M6"/>
<protein>
    <recommendedName>
        <fullName evidence="4">MORN motif</fullName>
    </recommendedName>
</protein>
<keyword evidence="1" id="KW-0677">Repeat</keyword>
<name>A0A0V0R3M6_PSEPJ</name>
<dbReference type="InterPro" id="IPR003409">
    <property type="entry name" value="MORN"/>
</dbReference>
<sequence>MVNEKQKLEALKIWLDIGEKEFELNINTDLISENVNLLNNFLENYIYQKDVPNNQTKQQIQINYQFQQQQVQQKQLQIYCFQPEKITQEFLDNFDFQNAFIDQEKELKNGIMKKYTSINDIYIGEIIGINIYQGKGVLYKSNNLIYFGEFQNSKMQGQGTAIGLYGDRYFGHFQNDFKNGIGEQLYSNGSIYHGNWLNNKKEGFGYYFVSNQNITIIGNFQNNILICVNSIQKGNQTHQFLVV</sequence>
<organism evidence="2 3">
    <name type="scientific">Pseudocohnilembus persalinus</name>
    <name type="common">Ciliate</name>
    <dbReference type="NCBI Taxonomy" id="266149"/>
    <lineage>
        <taxon>Eukaryota</taxon>
        <taxon>Sar</taxon>
        <taxon>Alveolata</taxon>
        <taxon>Ciliophora</taxon>
        <taxon>Intramacronucleata</taxon>
        <taxon>Oligohymenophorea</taxon>
        <taxon>Scuticociliatia</taxon>
        <taxon>Philasterida</taxon>
        <taxon>Pseudocohnilembidae</taxon>
        <taxon>Pseudocohnilembus</taxon>
    </lineage>
</organism>
<gene>
    <name evidence="2" type="ORF">PPERSA_01941</name>
</gene>
<evidence type="ECO:0000313" key="3">
    <source>
        <dbReference type="Proteomes" id="UP000054937"/>
    </source>
</evidence>
<dbReference type="Gene3D" id="2.20.110.10">
    <property type="entry name" value="Histone H3 K4-specific methyltransferase SET7/9 N-terminal domain"/>
    <property type="match status" value="1"/>
</dbReference>
<dbReference type="PANTHER" id="PTHR43215">
    <property type="entry name" value="RADIAL SPOKE HEAD 1 HOMOLOG"/>
    <property type="match status" value="1"/>
</dbReference>
<evidence type="ECO:0008006" key="4">
    <source>
        <dbReference type="Google" id="ProtNLM"/>
    </source>
</evidence>
<dbReference type="PANTHER" id="PTHR43215:SF14">
    <property type="entry name" value="RADIAL SPOKE HEAD 1 HOMOLOG"/>
    <property type="match status" value="1"/>
</dbReference>
<dbReference type="SUPFAM" id="SSF82185">
    <property type="entry name" value="Histone H3 K4-specific methyltransferase SET7/9 N-terminal domain"/>
    <property type="match status" value="1"/>
</dbReference>
<dbReference type="Proteomes" id="UP000054937">
    <property type="component" value="Unassembled WGS sequence"/>
</dbReference>
<dbReference type="EMBL" id="LDAU01000055">
    <property type="protein sequence ID" value="KRX09054.1"/>
    <property type="molecule type" value="Genomic_DNA"/>
</dbReference>
<evidence type="ECO:0000313" key="2">
    <source>
        <dbReference type="EMBL" id="KRX09054.1"/>
    </source>
</evidence>
<dbReference type="GO" id="GO:0005829">
    <property type="term" value="C:cytosol"/>
    <property type="evidence" value="ECO:0007669"/>
    <property type="project" value="TreeGrafter"/>
</dbReference>
<accession>A0A0V0R3M6</accession>
<evidence type="ECO:0000256" key="1">
    <source>
        <dbReference type="ARBA" id="ARBA00022737"/>
    </source>
</evidence>
<dbReference type="Pfam" id="PF02493">
    <property type="entry name" value="MORN"/>
    <property type="match status" value="3"/>
</dbReference>
<keyword evidence="3" id="KW-1185">Reference proteome</keyword>
<dbReference type="AlphaFoldDB" id="A0A0V0R3M6"/>
<reference evidence="2 3" key="1">
    <citation type="journal article" date="2015" name="Sci. Rep.">
        <title>Genome of the facultative scuticociliatosis pathogen Pseudocohnilembus persalinus provides insight into its virulence through horizontal gene transfer.</title>
        <authorList>
            <person name="Xiong J."/>
            <person name="Wang G."/>
            <person name="Cheng J."/>
            <person name="Tian M."/>
            <person name="Pan X."/>
            <person name="Warren A."/>
            <person name="Jiang C."/>
            <person name="Yuan D."/>
            <person name="Miao W."/>
        </authorList>
    </citation>
    <scope>NUCLEOTIDE SEQUENCE [LARGE SCALE GENOMIC DNA]</scope>
    <source>
        <strain evidence="2">36N120E</strain>
    </source>
</reference>
<dbReference type="SMART" id="SM00698">
    <property type="entry name" value="MORN"/>
    <property type="match status" value="3"/>
</dbReference>
<proteinExistence type="predicted"/>
<comment type="caution">
    <text evidence="2">The sequence shown here is derived from an EMBL/GenBank/DDBJ whole genome shotgun (WGS) entry which is preliminary data.</text>
</comment>